<keyword evidence="4" id="KW-0255">Endonuclease</keyword>
<keyword evidence="9" id="KW-1185">Reference proteome</keyword>
<dbReference type="PANTHER" id="PTHR34873:SF3">
    <property type="entry name" value="ADDICTION MODULE TOXIN, HICA FAMILY"/>
    <property type="match status" value="1"/>
</dbReference>
<dbReference type="SUPFAM" id="SSF54786">
    <property type="entry name" value="YcfA/nrd intein domain"/>
    <property type="match status" value="1"/>
</dbReference>
<dbReference type="GO" id="GO:0003729">
    <property type="term" value="F:mRNA binding"/>
    <property type="evidence" value="ECO:0007669"/>
    <property type="project" value="InterPro"/>
</dbReference>
<dbReference type="Proteomes" id="UP000295066">
    <property type="component" value="Unassembled WGS sequence"/>
</dbReference>
<keyword evidence="2" id="KW-1277">Toxin-antitoxin system</keyword>
<keyword evidence="6" id="KW-0694">RNA-binding</keyword>
<reference evidence="8 9" key="1">
    <citation type="submission" date="2019-03" db="EMBL/GenBank/DDBJ databases">
        <title>Genomic Encyclopedia of Type Strains, Phase IV (KMG-IV): sequencing the most valuable type-strain genomes for metagenomic binning, comparative biology and taxonomic classification.</title>
        <authorList>
            <person name="Goeker M."/>
        </authorList>
    </citation>
    <scope>NUCLEOTIDE SEQUENCE [LARGE SCALE GENOMIC DNA]</scope>
    <source>
        <strain evidence="8 9">DSM 25964</strain>
    </source>
</reference>
<dbReference type="InterPro" id="IPR038570">
    <property type="entry name" value="HicA_sf"/>
</dbReference>
<keyword evidence="5" id="KW-0378">Hydrolase</keyword>
<dbReference type="EMBL" id="SORI01000012">
    <property type="protein sequence ID" value="TDY59503.1"/>
    <property type="molecule type" value="Genomic_DNA"/>
</dbReference>
<accession>A0A4R8M2U3</accession>
<dbReference type="Gene3D" id="3.30.920.30">
    <property type="entry name" value="Hypothetical protein"/>
    <property type="match status" value="1"/>
</dbReference>
<keyword evidence="7" id="KW-0346">Stress response</keyword>
<evidence type="ECO:0000256" key="3">
    <source>
        <dbReference type="ARBA" id="ARBA00022722"/>
    </source>
</evidence>
<evidence type="ECO:0000256" key="7">
    <source>
        <dbReference type="ARBA" id="ARBA00023016"/>
    </source>
</evidence>
<comment type="caution">
    <text evidence="8">The sequence shown here is derived from an EMBL/GenBank/DDBJ whole genome shotgun (WGS) entry which is preliminary data.</text>
</comment>
<dbReference type="GO" id="GO:0016787">
    <property type="term" value="F:hydrolase activity"/>
    <property type="evidence" value="ECO:0007669"/>
    <property type="project" value="UniProtKB-KW"/>
</dbReference>
<evidence type="ECO:0000313" key="9">
    <source>
        <dbReference type="Proteomes" id="UP000295066"/>
    </source>
</evidence>
<organism evidence="8 9">
    <name type="scientific">Aminivibrio pyruvatiphilus</name>
    <dbReference type="NCBI Taxonomy" id="1005740"/>
    <lineage>
        <taxon>Bacteria</taxon>
        <taxon>Thermotogati</taxon>
        <taxon>Synergistota</taxon>
        <taxon>Synergistia</taxon>
        <taxon>Synergistales</taxon>
        <taxon>Aminobacteriaceae</taxon>
        <taxon>Aminivibrio</taxon>
    </lineage>
</organism>
<dbReference type="GO" id="GO:0004519">
    <property type="term" value="F:endonuclease activity"/>
    <property type="evidence" value="ECO:0007669"/>
    <property type="project" value="UniProtKB-KW"/>
</dbReference>
<proteinExistence type="inferred from homology"/>
<evidence type="ECO:0000256" key="5">
    <source>
        <dbReference type="ARBA" id="ARBA00022801"/>
    </source>
</evidence>
<protein>
    <submittedName>
        <fullName evidence="8">Putative RNA binding protein YcfA (HicA-like mRNA interferase family)</fullName>
    </submittedName>
</protein>
<dbReference type="RefSeq" id="WP_133957898.1">
    <property type="nucleotide sequence ID" value="NZ_SORI01000012.1"/>
</dbReference>
<evidence type="ECO:0000256" key="1">
    <source>
        <dbReference type="ARBA" id="ARBA00006620"/>
    </source>
</evidence>
<sequence>MTPLPALTGKILVTALAKAGFNVVRIRGSHYFLRHNDGRCTVVPVHAGETIGHGLLAKILKDCDLSRETLEQLL</sequence>
<dbReference type="Pfam" id="PF07927">
    <property type="entry name" value="HicA_toxin"/>
    <property type="match status" value="1"/>
</dbReference>
<gene>
    <name evidence="8" type="ORF">C8D99_11210</name>
</gene>
<name>A0A4R8M2U3_9BACT</name>
<keyword evidence="3" id="KW-0540">Nuclease</keyword>
<evidence type="ECO:0000256" key="4">
    <source>
        <dbReference type="ARBA" id="ARBA00022759"/>
    </source>
</evidence>
<evidence type="ECO:0000313" key="8">
    <source>
        <dbReference type="EMBL" id="TDY59503.1"/>
    </source>
</evidence>
<dbReference type="OrthoDB" id="121656at2"/>
<dbReference type="InterPro" id="IPR012933">
    <property type="entry name" value="HicA_mRNA_interferase"/>
</dbReference>
<dbReference type="PANTHER" id="PTHR34873">
    <property type="entry name" value="SSR1766 PROTEIN"/>
    <property type="match status" value="1"/>
</dbReference>
<evidence type="ECO:0000256" key="6">
    <source>
        <dbReference type="ARBA" id="ARBA00022884"/>
    </source>
</evidence>
<evidence type="ECO:0000256" key="2">
    <source>
        <dbReference type="ARBA" id="ARBA00022649"/>
    </source>
</evidence>
<comment type="similarity">
    <text evidence="1">Belongs to the HicA mRNA interferase family.</text>
</comment>
<dbReference type="AlphaFoldDB" id="A0A4R8M2U3"/>